<organism evidence="1 2">
    <name type="scientific">Chytriomyces confervae</name>
    <dbReference type="NCBI Taxonomy" id="246404"/>
    <lineage>
        <taxon>Eukaryota</taxon>
        <taxon>Fungi</taxon>
        <taxon>Fungi incertae sedis</taxon>
        <taxon>Chytridiomycota</taxon>
        <taxon>Chytridiomycota incertae sedis</taxon>
        <taxon>Chytridiomycetes</taxon>
        <taxon>Chytridiales</taxon>
        <taxon>Chytriomycetaceae</taxon>
        <taxon>Chytriomyces</taxon>
    </lineage>
</organism>
<proteinExistence type="predicted"/>
<evidence type="ECO:0000313" key="1">
    <source>
        <dbReference type="EMBL" id="TPX69715.1"/>
    </source>
</evidence>
<dbReference type="InterPro" id="IPR027417">
    <property type="entry name" value="P-loop_NTPase"/>
</dbReference>
<comment type="caution">
    <text evidence="1">The sequence shown here is derived from an EMBL/GenBank/DDBJ whole genome shotgun (WGS) entry which is preliminary data.</text>
</comment>
<reference evidence="1 2" key="1">
    <citation type="journal article" date="2019" name="Sci. Rep.">
        <title>Comparative genomics of chytrid fungi reveal insights into the obligate biotrophic and pathogenic lifestyle of Synchytrium endobioticum.</title>
        <authorList>
            <person name="van de Vossenberg B.T.L.H."/>
            <person name="Warris S."/>
            <person name="Nguyen H.D.T."/>
            <person name="van Gent-Pelzer M.P.E."/>
            <person name="Joly D.L."/>
            <person name="van de Geest H.C."/>
            <person name="Bonants P.J.M."/>
            <person name="Smith D.S."/>
            <person name="Levesque C.A."/>
            <person name="van der Lee T.A.J."/>
        </authorList>
    </citation>
    <scope>NUCLEOTIDE SEQUENCE [LARGE SCALE GENOMIC DNA]</scope>
    <source>
        <strain evidence="1 2">CBS 675.73</strain>
    </source>
</reference>
<dbReference type="Proteomes" id="UP000320333">
    <property type="component" value="Unassembled WGS sequence"/>
</dbReference>
<sequence length="632" mass="70603">MNLVFFVQYQSNQSVKIETHYVGEQERQRPLKDVADMIGAFFLGVSLPELERYKLSAVFNGVESALPGSQLLSLIPTASCSFDNPLILKSLNYTENTHVNLFRQTSDPWGNEVAVFIGRTGSSPSEGVTIGRETTVSRDETVDIIIEKLRQKNAVMIKSPPMSGKTSTASLVSNRLKTTATEKCLIFNLSTLEFSRLGEGWVFKSVFEQVAGVKWDDLGLLARNRTIYLIFDSVQGFYQPMPSEKRPASPNNTSSCFWELVKRIMTTEESNIRILLIGSYGSSNPSGSLSNPVVFKPESMLGIDWLMFSDAELEDYVVRNLDAAKQSNVFTDASVKLFCKNLKRITGSHCGLSYAAVDYLNRVLCASGGKRHDMDADGVLKSLDHQAIYSYLQRTRAFFAAKHVSDKELELVSLVVFSEGMVVAEQALQADAKIIAQSLVRKGVLVESGALHQNYVFSSPPMKRFFTEQVFSVQTVRAEENPDTLEDLVYAVLSCIDHKHVKSSLGKTKILLERAWQMEFYNKLVQCTHKCVISADVGGLFGTTGAIDFSVHSFDMEVRWGIELLREGIRLEDHAGRFGEGGRYEAMCRKFTSTCVLDIRRQPKEGVELDLKDLDKCENLIIFTYDDSFSSG</sequence>
<dbReference type="AlphaFoldDB" id="A0A507F205"/>
<dbReference type="EMBL" id="QEAP01000307">
    <property type="protein sequence ID" value="TPX69715.1"/>
    <property type="molecule type" value="Genomic_DNA"/>
</dbReference>
<feature type="non-terminal residue" evidence="1">
    <location>
        <position position="632"/>
    </location>
</feature>
<name>A0A507F205_9FUNG</name>
<keyword evidence="2" id="KW-1185">Reference proteome</keyword>
<dbReference type="SUPFAM" id="SSF52540">
    <property type="entry name" value="P-loop containing nucleoside triphosphate hydrolases"/>
    <property type="match status" value="1"/>
</dbReference>
<protein>
    <submittedName>
        <fullName evidence="1">Uncharacterized protein</fullName>
    </submittedName>
</protein>
<dbReference type="OrthoDB" id="2157682at2759"/>
<gene>
    <name evidence="1" type="ORF">CcCBS67573_g06771</name>
</gene>
<accession>A0A507F205</accession>
<evidence type="ECO:0000313" key="2">
    <source>
        <dbReference type="Proteomes" id="UP000320333"/>
    </source>
</evidence>